<dbReference type="Gene3D" id="1.20.120.450">
    <property type="entry name" value="dinb family like domain"/>
    <property type="match status" value="1"/>
</dbReference>
<keyword evidence="3" id="KW-1185">Reference proteome</keyword>
<sequence length="218" mass="23617">MIEAATGLFLSTLDKIADDEFTVEVLPGWTRGHVVAHVTANAHALRRLVSWARTGVRTPMYTSSDDRDREIELGARRPPPELRANAHAAAAALTADFNALSPAAWQAQVVTAQGRTIPAEELPWLRTREVAVHAVDLAAGTDFTDLPDGVCEALVADVARWRDRQGGGPALTVTDGRRTWHVAGTGTPVQVTGRAPELAAWLTGRRRPQDFPSLPPWL</sequence>
<dbReference type="EMBL" id="JBHSIS010000009">
    <property type="protein sequence ID" value="MFC4855903.1"/>
    <property type="molecule type" value="Genomic_DNA"/>
</dbReference>
<dbReference type="RefSeq" id="WP_378057871.1">
    <property type="nucleotide sequence ID" value="NZ_JBHSIS010000009.1"/>
</dbReference>
<dbReference type="NCBIfam" id="TIGR03083">
    <property type="entry name" value="maleylpyruvate isomerase family mycothiol-dependent enzyme"/>
    <property type="match status" value="1"/>
</dbReference>
<accession>A0ABV9S4Y5</accession>
<dbReference type="SUPFAM" id="SSF55718">
    <property type="entry name" value="SCP-like"/>
    <property type="match status" value="1"/>
</dbReference>
<organism evidence="2 3">
    <name type="scientific">Actinophytocola glycyrrhizae</name>
    <dbReference type="NCBI Taxonomy" id="2044873"/>
    <lineage>
        <taxon>Bacteria</taxon>
        <taxon>Bacillati</taxon>
        <taxon>Actinomycetota</taxon>
        <taxon>Actinomycetes</taxon>
        <taxon>Pseudonocardiales</taxon>
        <taxon>Pseudonocardiaceae</taxon>
    </lineage>
</organism>
<reference evidence="3" key="1">
    <citation type="journal article" date="2019" name="Int. J. Syst. Evol. Microbiol.">
        <title>The Global Catalogue of Microorganisms (GCM) 10K type strain sequencing project: providing services to taxonomists for standard genome sequencing and annotation.</title>
        <authorList>
            <consortium name="The Broad Institute Genomics Platform"/>
            <consortium name="The Broad Institute Genome Sequencing Center for Infectious Disease"/>
            <person name="Wu L."/>
            <person name="Ma J."/>
        </authorList>
    </citation>
    <scope>NUCLEOTIDE SEQUENCE [LARGE SCALE GENOMIC DNA]</scope>
    <source>
        <strain evidence="3">ZS-22-S1</strain>
    </source>
</reference>
<keyword evidence="2" id="KW-0413">Isomerase</keyword>
<dbReference type="Pfam" id="PF11716">
    <property type="entry name" value="MDMPI_N"/>
    <property type="match status" value="1"/>
</dbReference>
<evidence type="ECO:0000313" key="2">
    <source>
        <dbReference type="EMBL" id="MFC4855903.1"/>
    </source>
</evidence>
<dbReference type="InterPro" id="IPR017517">
    <property type="entry name" value="Maleyloyr_isom"/>
</dbReference>
<dbReference type="SUPFAM" id="SSF109854">
    <property type="entry name" value="DinB/YfiT-like putative metalloenzymes"/>
    <property type="match status" value="1"/>
</dbReference>
<feature type="domain" description="Mycothiol-dependent maleylpyruvate isomerase metal-binding" evidence="1">
    <location>
        <begin position="11"/>
        <end position="138"/>
    </location>
</feature>
<comment type="caution">
    <text evidence="2">The sequence shown here is derived from an EMBL/GenBank/DDBJ whole genome shotgun (WGS) entry which is preliminary data.</text>
</comment>
<dbReference type="InterPro" id="IPR036527">
    <property type="entry name" value="SCP2_sterol-bd_dom_sf"/>
</dbReference>
<name>A0ABV9S4Y5_9PSEU</name>
<protein>
    <submittedName>
        <fullName evidence="2">Maleylpyruvate isomerase family mycothiol-dependent enzyme</fullName>
    </submittedName>
</protein>
<evidence type="ECO:0000259" key="1">
    <source>
        <dbReference type="Pfam" id="PF11716"/>
    </source>
</evidence>
<dbReference type="InterPro" id="IPR034660">
    <property type="entry name" value="DinB/YfiT-like"/>
</dbReference>
<gene>
    <name evidence="2" type="ORF">ACFPCV_20520</name>
</gene>
<evidence type="ECO:0000313" key="3">
    <source>
        <dbReference type="Proteomes" id="UP001595859"/>
    </source>
</evidence>
<dbReference type="GO" id="GO:0016853">
    <property type="term" value="F:isomerase activity"/>
    <property type="evidence" value="ECO:0007669"/>
    <property type="project" value="UniProtKB-KW"/>
</dbReference>
<proteinExistence type="predicted"/>
<dbReference type="Proteomes" id="UP001595859">
    <property type="component" value="Unassembled WGS sequence"/>
</dbReference>
<dbReference type="Gene3D" id="3.30.1050.20">
    <property type="match status" value="1"/>
</dbReference>
<dbReference type="InterPro" id="IPR024344">
    <property type="entry name" value="MDMPI_metal-binding"/>
</dbReference>